<reference evidence="3" key="3">
    <citation type="submission" date="2025-08" db="UniProtKB">
        <authorList>
            <consortium name="RefSeq"/>
        </authorList>
    </citation>
    <scope>IDENTIFICATION</scope>
    <source>
        <strain evidence="3">NI907</strain>
    </source>
</reference>
<sequence length="114" mass="12745">MDASAYLTQRRSLCSTSLPKGRSLLGYPNDRRMMLCSAVLGGLERPDHMSSQTWEIAASAQSRHACHTQRTRAEEEEGGRTRVTKDKSRLLDTAASPETSFTNGICTRWLLERS</sequence>
<feature type="region of interest" description="Disordered" evidence="1">
    <location>
        <begin position="69"/>
        <end position="94"/>
    </location>
</feature>
<proteinExistence type="predicted"/>
<dbReference type="RefSeq" id="XP_030987090.1">
    <property type="nucleotide sequence ID" value="XM_031120936.1"/>
</dbReference>
<evidence type="ECO:0000256" key="1">
    <source>
        <dbReference type="SAM" id="MobiDB-lite"/>
    </source>
</evidence>
<dbReference type="GeneID" id="41955850"/>
<gene>
    <name evidence="3" type="ORF">PgNI_00859</name>
</gene>
<protein>
    <submittedName>
        <fullName evidence="3">Uncharacterized protein</fullName>
    </submittedName>
</protein>
<dbReference type="Proteomes" id="UP000515153">
    <property type="component" value="Unplaced"/>
</dbReference>
<dbReference type="KEGG" id="pgri:PgNI_00859"/>
<accession>A0A6P8BIS0</accession>
<feature type="compositionally biased region" description="Basic and acidic residues" evidence="1">
    <location>
        <begin position="78"/>
        <end position="90"/>
    </location>
</feature>
<dbReference type="AlphaFoldDB" id="A0A6P8BIS0"/>
<keyword evidence="2" id="KW-1185">Reference proteome</keyword>
<evidence type="ECO:0000313" key="3">
    <source>
        <dbReference type="RefSeq" id="XP_030987090.1"/>
    </source>
</evidence>
<name>A0A6P8BIS0_PYRGI</name>
<organism evidence="2 3">
    <name type="scientific">Pyricularia grisea</name>
    <name type="common">Crabgrass-specific blast fungus</name>
    <name type="synonym">Magnaporthe grisea</name>
    <dbReference type="NCBI Taxonomy" id="148305"/>
    <lineage>
        <taxon>Eukaryota</taxon>
        <taxon>Fungi</taxon>
        <taxon>Dikarya</taxon>
        <taxon>Ascomycota</taxon>
        <taxon>Pezizomycotina</taxon>
        <taxon>Sordariomycetes</taxon>
        <taxon>Sordariomycetidae</taxon>
        <taxon>Magnaporthales</taxon>
        <taxon>Pyriculariaceae</taxon>
        <taxon>Pyricularia</taxon>
    </lineage>
</organism>
<evidence type="ECO:0000313" key="2">
    <source>
        <dbReference type="Proteomes" id="UP000515153"/>
    </source>
</evidence>
<reference evidence="3" key="2">
    <citation type="submission" date="2019-10" db="EMBL/GenBank/DDBJ databases">
        <authorList>
            <consortium name="NCBI Genome Project"/>
        </authorList>
    </citation>
    <scope>NUCLEOTIDE SEQUENCE</scope>
    <source>
        <strain evidence="3">NI907</strain>
    </source>
</reference>
<reference evidence="3" key="1">
    <citation type="journal article" date="2019" name="Mol. Biol. Evol.">
        <title>Blast fungal genomes show frequent chromosomal changes, gene gains and losses, and effector gene turnover.</title>
        <authorList>
            <person name="Gomez Luciano L.B."/>
            <person name="Jason Tsai I."/>
            <person name="Chuma I."/>
            <person name="Tosa Y."/>
            <person name="Chen Y.H."/>
            <person name="Li J.Y."/>
            <person name="Li M.Y."/>
            <person name="Jade Lu M.Y."/>
            <person name="Nakayashiki H."/>
            <person name="Li W.H."/>
        </authorList>
    </citation>
    <scope>NUCLEOTIDE SEQUENCE</scope>
    <source>
        <strain evidence="3">NI907</strain>
    </source>
</reference>